<organism evidence="4 5">
    <name type="scientific">Pseudidiomarina piscicola</name>
    <dbReference type="NCBI Taxonomy" id="2614830"/>
    <lineage>
        <taxon>Bacteria</taxon>
        <taxon>Pseudomonadati</taxon>
        <taxon>Pseudomonadota</taxon>
        <taxon>Gammaproteobacteria</taxon>
        <taxon>Alteromonadales</taxon>
        <taxon>Idiomarinaceae</taxon>
        <taxon>Pseudidiomarina</taxon>
    </lineage>
</organism>
<dbReference type="Gene3D" id="3.40.50.1820">
    <property type="entry name" value="alpha/beta hydrolase"/>
    <property type="match status" value="1"/>
</dbReference>
<dbReference type="RefSeq" id="WP_173920974.1">
    <property type="nucleotide sequence ID" value="NZ_CADCXY010000005.1"/>
</dbReference>
<gene>
    <name evidence="4" type="ORF">PSI9734_01975</name>
</gene>
<dbReference type="InterPro" id="IPR029058">
    <property type="entry name" value="AB_hydrolase_fold"/>
</dbReference>
<keyword evidence="1" id="KW-0378">Hydrolase</keyword>
<sequence>MHLHRTLLTTTCAAFLFTVASAATPAALAKETTSVAPNVPYSAVTELDFDAPLKRLSYGPDALQFIDLWPRPDEASPLVIFIHGGCWLSAYDIKHSYPATSALWHAGFTVASIEYRRTGDTGGGWPGSWNDIQNAIDSLRQQAQFNDPQRKVILMGHSAGGHLALLAANQFSGFVDHVVGLAAITDLASYIKMDGSCQRGGKQFMHNASAADWQVADPARQPPTSAVTLLQGEADSIVPVAQATRYDHSTTTTVITLPKAGHFDWIHPQTDAWKHLLATMETIHESY</sequence>
<dbReference type="CDD" id="cd00741">
    <property type="entry name" value="Lipase"/>
    <property type="match status" value="1"/>
</dbReference>
<evidence type="ECO:0000259" key="3">
    <source>
        <dbReference type="Pfam" id="PF20434"/>
    </source>
</evidence>
<dbReference type="PANTHER" id="PTHR48081">
    <property type="entry name" value="AB HYDROLASE SUPERFAMILY PROTEIN C4A8.06C"/>
    <property type="match status" value="1"/>
</dbReference>
<feature type="domain" description="BD-FAE-like" evidence="3">
    <location>
        <begin position="73"/>
        <end position="244"/>
    </location>
</feature>
<keyword evidence="5" id="KW-1185">Reference proteome</keyword>
<evidence type="ECO:0000256" key="2">
    <source>
        <dbReference type="SAM" id="SignalP"/>
    </source>
</evidence>
<dbReference type="PANTHER" id="PTHR48081:SF33">
    <property type="entry name" value="KYNURENINE FORMAMIDASE"/>
    <property type="match status" value="1"/>
</dbReference>
<evidence type="ECO:0000313" key="5">
    <source>
        <dbReference type="Proteomes" id="UP000481517"/>
    </source>
</evidence>
<proteinExistence type="predicted"/>
<accession>A0A6S6WND6</accession>
<protein>
    <recommendedName>
        <fullName evidence="3">BD-FAE-like domain-containing protein</fullName>
    </recommendedName>
</protein>
<dbReference type="SUPFAM" id="SSF53474">
    <property type="entry name" value="alpha/beta-Hydrolases"/>
    <property type="match status" value="1"/>
</dbReference>
<feature type="chain" id="PRO_5028865987" description="BD-FAE-like domain-containing protein" evidence="2">
    <location>
        <begin position="23"/>
        <end position="287"/>
    </location>
</feature>
<reference evidence="4 5" key="1">
    <citation type="submission" date="2020-02" db="EMBL/GenBank/DDBJ databases">
        <authorList>
            <person name="Rodrigo-Torres L."/>
            <person name="Arahal R. D."/>
            <person name="Lucena T."/>
        </authorList>
    </citation>
    <scope>NUCLEOTIDE SEQUENCE [LARGE SCALE GENOMIC DNA]</scope>
    <source>
        <strain evidence="4 5">CECT 9734</strain>
    </source>
</reference>
<feature type="signal peptide" evidence="2">
    <location>
        <begin position="1"/>
        <end position="22"/>
    </location>
</feature>
<dbReference type="AlphaFoldDB" id="A0A6S6WND6"/>
<evidence type="ECO:0000313" key="4">
    <source>
        <dbReference type="EMBL" id="CAB0151601.1"/>
    </source>
</evidence>
<name>A0A6S6WND6_9GAMM</name>
<dbReference type="InterPro" id="IPR050300">
    <property type="entry name" value="GDXG_lipolytic_enzyme"/>
</dbReference>
<dbReference type="Pfam" id="PF20434">
    <property type="entry name" value="BD-FAE"/>
    <property type="match status" value="1"/>
</dbReference>
<dbReference type="InterPro" id="IPR049492">
    <property type="entry name" value="BD-FAE-like_dom"/>
</dbReference>
<dbReference type="GO" id="GO:0016787">
    <property type="term" value="F:hydrolase activity"/>
    <property type="evidence" value="ECO:0007669"/>
    <property type="project" value="UniProtKB-KW"/>
</dbReference>
<keyword evidence="2" id="KW-0732">Signal</keyword>
<dbReference type="EMBL" id="CADCXY010000005">
    <property type="protein sequence ID" value="CAB0151601.1"/>
    <property type="molecule type" value="Genomic_DNA"/>
</dbReference>
<evidence type="ECO:0000256" key="1">
    <source>
        <dbReference type="ARBA" id="ARBA00022801"/>
    </source>
</evidence>
<dbReference type="Proteomes" id="UP000481517">
    <property type="component" value="Unassembled WGS sequence"/>
</dbReference>